<dbReference type="AlphaFoldDB" id="A0A059EWF4"/>
<dbReference type="EMBL" id="KK365217">
    <property type="protein sequence ID" value="KCZ79937.1"/>
    <property type="molecule type" value="Genomic_DNA"/>
</dbReference>
<evidence type="ECO:0000256" key="2">
    <source>
        <dbReference type="ARBA" id="ARBA00023163"/>
    </source>
</evidence>
<dbReference type="InterPro" id="IPR005100">
    <property type="entry name" value="NGN-domain"/>
</dbReference>
<reference evidence="10" key="1">
    <citation type="submission" date="2013-02" db="EMBL/GenBank/DDBJ databases">
        <authorList>
            <consortium name="The Broad Institute Genome Sequencing Platform"/>
            <person name="Cuomo C."/>
            <person name="Becnel J."/>
            <person name="Sanscrainte N."/>
            <person name="Walker B."/>
            <person name="Young S.K."/>
            <person name="Zeng Q."/>
            <person name="Gargeya S."/>
            <person name="Fitzgerald M."/>
            <person name="Haas B."/>
            <person name="Abouelleil A."/>
            <person name="Alvarado L."/>
            <person name="Arachchi H.M."/>
            <person name="Berlin A.M."/>
            <person name="Chapman S.B."/>
            <person name="Dewar J."/>
            <person name="Goldberg J."/>
            <person name="Griggs A."/>
            <person name="Gujja S."/>
            <person name="Hansen M."/>
            <person name="Howarth C."/>
            <person name="Imamovic A."/>
            <person name="Larimer J."/>
            <person name="McCowan C."/>
            <person name="Murphy C."/>
            <person name="Neiman D."/>
            <person name="Pearson M."/>
            <person name="Priest M."/>
            <person name="Roberts A."/>
            <person name="Saif S."/>
            <person name="Shea T."/>
            <person name="Sisk P."/>
            <person name="Sykes S."/>
            <person name="Wortman J."/>
            <person name="Nusbaum C."/>
            <person name="Birren B."/>
        </authorList>
    </citation>
    <scope>NUCLEOTIDE SEQUENCE [LARGE SCALE GENOMIC DNA]</scope>
    <source>
        <strain evidence="10">PRA339</strain>
    </source>
</reference>
<evidence type="ECO:0000256" key="3">
    <source>
        <dbReference type="ARBA" id="ARBA00024691"/>
    </source>
</evidence>
<reference evidence="8 10" key="2">
    <citation type="submission" date="2014-03" db="EMBL/GenBank/DDBJ databases">
        <title>The Genome Sequence of Anncaliia algerae insect isolate PRA339.</title>
        <authorList>
            <consortium name="The Broad Institute Genome Sequencing Platform"/>
            <consortium name="The Broad Institute Genome Sequencing Center for Infectious Disease"/>
            <person name="Cuomo C."/>
            <person name="Becnel J."/>
            <person name="Sanscrainte N."/>
            <person name="Walker B."/>
            <person name="Young S.K."/>
            <person name="Zeng Q."/>
            <person name="Gargeya S."/>
            <person name="Fitzgerald M."/>
            <person name="Haas B."/>
            <person name="Abouelleil A."/>
            <person name="Alvarado L."/>
            <person name="Arachchi H.M."/>
            <person name="Berlin A.M."/>
            <person name="Chapman S.B."/>
            <person name="Dewar J."/>
            <person name="Goldberg J."/>
            <person name="Griggs A."/>
            <person name="Gujja S."/>
            <person name="Hansen M."/>
            <person name="Howarth C."/>
            <person name="Imamovic A."/>
            <person name="Larimer J."/>
            <person name="McCowan C."/>
            <person name="Murphy C."/>
            <person name="Neiman D."/>
            <person name="Pearson M."/>
            <person name="Priest M."/>
            <person name="Roberts A."/>
            <person name="Saif S."/>
            <person name="Shea T."/>
            <person name="Sisk P."/>
            <person name="Sykes S."/>
            <person name="Wortman J."/>
            <person name="Nusbaum C."/>
            <person name="Birren B."/>
        </authorList>
    </citation>
    <scope>NUCLEOTIDE SEQUENCE [LARGE SCALE GENOMIC DNA]</scope>
    <source>
        <strain evidence="8 10">PRA339</strain>
    </source>
</reference>
<dbReference type="VEuPathDB" id="MicrosporidiaDB:H312_03403"/>
<keyword evidence="10" id="KW-1185">Reference proteome</keyword>
<dbReference type="Pfam" id="PF03439">
    <property type="entry name" value="Spt5-NGN"/>
    <property type="match status" value="1"/>
</dbReference>
<dbReference type="PANTHER" id="PTHR11125:SF7">
    <property type="entry name" value="TRANSCRIPTION ELONGATION FACTOR SPT5"/>
    <property type="match status" value="1"/>
</dbReference>
<dbReference type="OrthoDB" id="28901at2759"/>
<comment type="function">
    <text evidence="3">The SPT4-SPT5 complex mediates both activation and inhibition of transcription elongation, and plays a role in pre-mRNA processing. This complex seems to be important for the stability of the RNA polymerase II elongation machinery on the chromatin template but not for the inherent ability of this machinery to translocate down the gene.</text>
</comment>
<dbReference type="Proteomes" id="UP000030655">
    <property type="component" value="Unassembled WGS sequence"/>
</dbReference>
<dbReference type="GO" id="GO:0003729">
    <property type="term" value="F:mRNA binding"/>
    <property type="evidence" value="ECO:0007669"/>
    <property type="project" value="TreeGrafter"/>
</dbReference>
<evidence type="ECO:0000256" key="6">
    <source>
        <dbReference type="SAM" id="MobiDB-lite"/>
    </source>
</evidence>
<evidence type="ECO:0000256" key="1">
    <source>
        <dbReference type="ARBA" id="ARBA00006956"/>
    </source>
</evidence>
<feature type="region of interest" description="Disordered" evidence="6">
    <location>
        <begin position="399"/>
        <end position="429"/>
    </location>
</feature>
<dbReference type="EMBL" id="KK365325">
    <property type="protein sequence ID" value="KCZ79207.1"/>
    <property type="molecule type" value="Genomic_DNA"/>
</dbReference>
<dbReference type="STRING" id="1288291.A0A059EWF4"/>
<dbReference type="PANTHER" id="PTHR11125">
    <property type="entry name" value="SUPPRESSOR OF TY 5"/>
    <property type="match status" value="1"/>
</dbReference>
<dbReference type="GO" id="GO:0032044">
    <property type="term" value="C:DSIF complex"/>
    <property type="evidence" value="ECO:0007669"/>
    <property type="project" value="TreeGrafter"/>
</dbReference>
<sequence>MKKKRNILNYVDVEASEGSEGSSYEISEDLAPEYEEEVGWEDMGPESLSNEEETETESEDGSVESRPKQRDQPINYLPNIYSPKLFLVRVPPGKEYVYSSRISVLPNILSVIYKEELKGYLYVEAINQRVLKEVLKSRHVALIPQNEMMDVFFSSVTFGKYGRIKSGKYKGDICEIIQRINDEMLRVRLVPRINNKKELFNPDNYQCSKSQGYFIYKKDSYKNGFLEKDILVRNVIPIVNASLEELEIFEPKKIFKNSQKVVITKGEFKNEEGIILRMDHNGVLVDLNNFGRQFIEFDLIEPVKEETLDFSVFNEEKRVKPAQILRKRRDPLINKEVTIRKGKFKGYKGVITHTYRDKLKIFISTNNKDVNLEMDDVIIEDESIIKPTKGVFEEKGFRTPAQSSGFKTPGYQTPGFKTPGYNTPGYKTP</sequence>
<dbReference type="InterPro" id="IPR039659">
    <property type="entry name" value="SPT5"/>
</dbReference>
<feature type="compositionally biased region" description="Acidic residues" evidence="6">
    <location>
        <begin position="26"/>
        <end position="62"/>
    </location>
</feature>
<dbReference type="Pfam" id="PF23290">
    <property type="entry name" value="KOW5_SPT5"/>
    <property type="match status" value="1"/>
</dbReference>
<feature type="compositionally biased region" description="Low complexity" evidence="6">
    <location>
        <begin position="16"/>
        <end position="25"/>
    </location>
</feature>
<dbReference type="GO" id="GO:0006368">
    <property type="term" value="P:transcription elongation by RNA polymerase II"/>
    <property type="evidence" value="ECO:0007669"/>
    <property type="project" value="TreeGrafter"/>
</dbReference>
<dbReference type="InterPro" id="IPR041978">
    <property type="entry name" value="KOW_Spt5_5"/>
</dbReference>
<dbReference type="Gene3D" id="3.30.70.940">
    <property type="entry name" value="NusG, N-terminal domain"/>
    <property type="match status" value="1"/>
</dbReference>
<feature type="non-terminal residue" evidence="8">
    <location>
        <position position="429"/>
    </location>
</feature>
<dbReference type="InterPro" id="IPR005824">
    <property type="entry name" value="KOW"/>
</dbReference>
<dbReference type="SMART" id="SM00739">
    <property type="entry name" value="KOW"/>
    <property type="match status" value="3"/>
</dbReference>
<dbReference type="InterPro" id="IPR036735">
    <property type="entry name" value="NGN_dom_sf"/>
</dbReference>
<feature type="region of interest" description="Disordered" evidence="6">
    <location>
        <begin position="1"/>
        <end position="75"/>
    </location>
</feature>
<accession>A0A059EWF4</accession>
<proteinExistence type="inferred from homology"/>
<dbReference type="InterPro" id="IPR008991">
    <property type="entry name" value="Translation_prot_SH3-like_sf"/>
</dbReference>
<dbReference type="HOGENOM" id="CLU_034563_0_0_1"/>
<feature type="domain" description="KOW" evidence="7">
    <location>
        <begin position="254"/>
        <end position="281"/>
    </location>
</feature>
<evidence type="ECO:0000313" key="10">
    <source>
        <dbReference type="Proteomes" id="UP000030655"/>
    </source>
</evidence>
<comment type="similarity">
    <text evidence="1">Belongs to the SPT5 family.</text>
</comment>
<dbReference type="VEuPathDB" id="MicrosporidiaDB:H312_02665"/>
<dbReference type="GO" id="GO:0006357">
    <property type="term" value="P:regulation of transcription by RNA polymerase II"/>
    <property type="evidence" value="ECO:0007669"/>
    <property type="project" value="InterPro"/>
</dbReference>
<gene>
    <name evidence="9" type="ORF">H312_02665</name>
    <name evidence="8" type="ORF">H312_03403</name>
</gene>
<feature type="domain" description="KOW" evidence="7">
    <location>
        <begin position="155"/>
        <end position="182"/>
    </location>
</feature>
<feature type="domain" description="KOW" evidence="7">
    <location>
        <begin position="330"/>
        <end position="357"/>
    </location>
</feature>
<name>A0A059EWF4_9MICR</name>
<dbReference type="GO" id="GO:0032784">
    <property type="term" value="P:regulation of DNA-templated transcription elongation"/>
    <property type="evidence" value="ECO:0007669"/>
    <property type="project" value="InterPro"/>
</dbReference>
<organism evidence="8 10">
    <name type="scientific">Anncaliia algerae PRA339</name>
    <dbReference type="NCBI Taxonomy" id="1288291"/>
    <lineage>
        <taxon>Eukaryota</taxon>
        <taxon>Fungi</taxon>
        <taxon>Fungi incertae sedis</taxon>
        <taxon>Microsporidia</taxon>
        <taxon>Tubulinosematoidea</taxon>
        <taxon>Tubulinosematidae</taxon>
        <taxon>Anncaliia</taxon>
    </lineage>
</organism>
<protein>
    <recommendedName>
        <fullName evidence="4">Chromatin elongation factor SPT5</fullName>
    </recommendedName>
    <alternativeName>
        <fullName evidence="5">Chromatin elongation factor spt5</fullName>
    </alternativeName>
</protein>
<evidence type="ECO:0000259" key="7">
    <source>
        <dbReference type="SMART" id="SM00739"/>
    </source>
</evidence>
<evidence type="ECO:0000256" key="5">
    <source>
        <dbReference type="ARBA" id="ARBA00031006"/>
    </source>
</evidence>
<evidence type="ECO:0000256" key="4">
    <source>
        <dbReference type="ARBA" id="ARBA00029865"/>
    </source>
</evidence>
<dbReference type="Gene3D" id="2.30.30.30">
    <property type="match status" value="1"/>
</dbReference>
<evidence type="ECO:0000313" key="8">
    <source>
        <dbReference type="EMBL" id="KCZ79207.1"/>
    </source>
</evidence>
<dbReference type="SUPFAM" id="SSF50104">
    <property type="entry name" value="Translation proteins SH3-like domain"/>
    <property type="match status" value="1"/>
</dbReference>
<evidence type="ECO:0000313" key="9">
    <source>
        <dbReference type="EMBL" id="KCZ79937.1"/>
    </source>
</evidence>
<dbReference type="InterPro" id="IPR014722">
    <property type="entry name" value="Rib_uL2_dom2"/>
</dbReference>
<keyword evidence="2" id="KW-0804">Transcription</keyword>